<dbReference type="SUPFAM" id="SSF55073">
    <property type="entry name" value="Nucleotide cyclase"/>
    <property type="match status" value="1"/>
</dbReference>
<evidence type="ECO:0000259" key="4">
    <source>
        <dbReference type="PROSITE" id="PS50887"/>
    </source>
</evidence>
<dbReference type="CDD" id="cd00130">
    <property type="entry name" value="PAS"/>
    <property type="match status" value="1"/>
</dbReference>
<dbReference type="InterPro" id="IPR050469">
    <property type="entry name" value="Diguanylate_Cyclase"/>
</dbReference>
<feature type="domain" description="PAS" evidence="3">
    <location>
        <begin position="13"/>
        <end position="58"/>
    </location>
</feature>
<dbReference type="Proteomes" id="UP000617555">
    <property type="component" value="Unassembled WGS sequence"/>
</dbReference>
<evidence type="ECO:0000256" key="2">
    <source>
        <dbReference type="ARBA" id="ARBA00034247"/>
    </source>
</evidence>
<dbReference type="SUPFAM" id="SSF55785">
    <property type="entry name" value="PYP-like sensor domain (PAS domain)"/>
    <property type="match status" value="1"/>
</dbReference>
<evidence type="ECO:0000256" key="1">
    <source>
        <dbReference type="ARBA" id="ARBA00012528"/>
    </source>
</evidence>
<keyword evidence="6" id="KW-1185">Reference proteome</keyword>
<dbReference type="PANTHER" id="PTHR45138:SF9">
    <property type="entry name" value="DIGUANYLATE CYCLASE DGCM-RELATED"/>
    <property type="match status" value="1"/>
</dbReference>
<protein>
    <recommendedName>
        <fullName evidence="1">diguanylate cyclase</fullName>
        <ecNumber evidence="1">2.7.7.65</ecNumber>
    </recommendedName>
</protein>
<sequence>MGVFMSKSTNVCLESIFLEGLEITPNCFGVLDDNRTVIYCNNHFASIFGVTKEQAIGQDTGTLLRHAWESKQGVIINTDDFEQWLANLNKLHDEVALNEFETDLIDGRWFKMTRVNLDSGHVMLLGVDITQLKNAQKSLEEAHQHIENLVNTDQLTGVHNRRAYHQIAKQECARAIRFNQPLSLLVIDIDYFKAINDNYGHIGGDEILKEFAQNCDKLLRQSDSLSRIGGEEFTAILPMTDNNDARLIAERIRAQIAQHPFYISKTCTGVNITVSIGCSSLTKEDNSMHDLFCRADKALYLAKHSGRNQVL</sequence>
<reference evidence="6" key="1">
    <citation type="journal article" date="2019" name="Int. J. Syst. Evol. Microbiol.">
        <title>The Global Catalogue of Microorganisms (GCM) 10K type strain sequencing project: providing services to taxonomists for standard genome sequencing and annotation.</title>
        <authorList>
            <consortium name="The Broad Institute Genomics Platform"/>
            <consortium name="The Broad Institute Genome Sequencing Center for Infectious Disease"/>
            <person name="Wu L."/>
            <person name="Ma J."/>
        </authorList>
    </citation>
    <scope>NUCLEOTIDE SEQUENCE [LARGE SCALE GENOMIC DNA]</scope>
    <source>
        <strain evidence="6">CGMCC 1.15339</strain>
    </source>
</reference>
<dbReference type="EMBL" id="BMII01000001">
    <property type="protein sequence ID" value="GGB45562.1"/>
    <property type="molecule type" value="Genomic_DNA"/>
</dbReference>
<name>A0ABQ1IMF3_9GAMM</name>
<dbReference type="PANTHER" id="PTHR45138">
    <property type="entry name" value="REGULATORY COMPONENTS OF SENSORY TRANSDUCTION SYSTEM"/>
    <property type="match status" value="1"/>
</dbReference>
<comment type="caution">
    <text evidence="5">The sequence shown here is derived from an EMBL/GenBank/DDBJ whole genome shotgun (WGS) entry which is preliminary data.</text>
</comment>
<dbReference type="InterPro" id="IPR035965">
    <property type="entry name" value="PAS-like_dom_sf"/>
</dbReference>
<dbReference type="PROSITE" id="PS50887">
    <property type="entry name" value="GGDEF"/>
    <property type="match status" value="1"/>
</dbReference>
<organism evidence="5 6">
    <name type="scientific">Shewanella inventionis</name>
    <dbReference type="NCBI Taxonomy" id="1738770"/>
    <lineage>
        <taxon>Bacteria</taxon>
        <taxon>Pseudomonadati</taxon>
        <taxon>Pseudomonadota</taxon>
        <taxon>Gammaproteobacteria</taxon>
        <taxon>Alteromonadales</taxon>
        <taxon>Shewanellaceae</taxon>
        <taxon>Shewanella</taxon>
    </lineage>
</organism>
<dbReference type="Pfam" id="PF12860">
    <property type="entry name" value="PAS_7"/>
    <property type="match status" value="1"/>
</dbReference>
<dbReference type="InterPro" id="IPR043128">
    <property type="entry name" value="Rev_trsase/Diguanyl_cyclase"/>
</dbReference>
<dbReference type="CDD" id="cd01949">
    <property type="entry name" value="GGDEF"/>
    <property type="match status" value="1"/>
</dbReference>
<comment type="catalytic activity">
    <reaction evidence="2">
        <text>2 GTP = 3',3'-c-di-GMP + 2 diphosphate</text>
        <dbReference type="Rhea" id="RHEA:24898"/>
        <dbReference type="ChEBI" id="CHEBI:33019"/>
        <dbReference type="ChEBI" id="CHEBI:37565"/>
        <dbReference type="ChEBI" id="CHEBI:58805"/>
        <dbReference type="EC" id="2.7.7.65"/>
    </reaction>
</comment>
<evidence type="ECO:0000313" key="6">
    <source>
        <dbReference type="Proteomes" id="UP000617555"/>
    </source>
</evidence>
<gene>
    <name evidence="5" type="ORF">GCM10011607_02050</name>
</gene>
<dbReference type="InterPro" id="IPR000014">
    <property type="entry name" value="PAS"/>
</dbReference>
<dbReference type="Gene3D" id="3.30.450.20">
    <property type="entry name" value="PAS domain"/>
    <property type="match status" value="1"/>
</dbReference>
<dbReference type="InterPro" id="IPR029787">
    <property type="entry name" value="Nucleotide_cyclase"/>
</dbReference>
<dbReference type="Pfam" id="PF00990">
    <property type="entry name" value="GGDEF"/>
    <property type="match status" value="1"/>
</dbReference>
<proteinExistence type="predicted"/>
<dbReference type="EC" id="2.7.7.65" evidence="1"/>
<dbReference type="PROSITE" id="PS50112">
    <property type="entry name" value="PAS"/>
    <property type="match status" value="1"/>
</dbReference>
<evidence type="ECO:0000313" key="5">
    <source>
        <dbReference type="EMBL" id="GGB45562.1"/>
    </source>
</evidence>
<dbReference type="InterPro" id="IPR000160">
    <property type="entry name" value="GGDEF_dom"/>
</dbReference>
<evidence type="ECO:0000259" key="3">
    <source>
        <dbReference type="PROSITE" id="PS50112"/>
    </source>
</evidence>
<dbReference type="Gene3D" id="3.30.70.270">
    <property type="match status" value="1"/>
</dbReference>
<dbReference type="SMART" id="SM00267">
    <property type="entry name" value="GGDEF"/>
    <property type="match status" value="1"/>
</dbReference>
<dbReference type="NCBIfam" id="TIGR00254">
    <property type="entry name" value="GGDEF"/>
    <property type="match status" value="1"/>
</dbReference>
<accession>A0ABQ1IMF3</accession>
<feature type="domain" description="GGDEF" evidence="4">
    <location>
        <begin position="180"/>
        <end position="311"/>
    </location>
</feature>